<dbReference type="AlphaFoldDB" id="A0A0Q3KZD7"/>
<reference evidence="1 3" key="1">
    <citation type="submission" date="2015-10" db="EMBL/GenBank/DDBJ databases">
        <title>Draft genome of Bosea thiooxidans.</title>
        <authorList>
            <person name="Wang X."/>
        </authorList>
    </citation>
    <scope>NUCLEOTIDE SEQUENCE [LARGE SCALE GENOMIC DNA]</scope>
    <source>
        <strain evidence="1 3">CGMCC 9174</strain>
    </source>
</reference>
<proteinExistence type="predicted"/>
<keyword evidence="3" id="KW-1185">Reference proteome</keyword>
<evidence type="ECO:0000313" key="2">
    <source>
        <dbReference type="EMBL" id="SKB45578.1"/>
    </source>
</evidence>
<dbReference type="STRING" id="53254.SAMN05660750_00770"/>
<dbReference type="CDD" id="cd03451">
    <property type="entry name" value="FkbR2"/>
    <property type="match status" value="2"/>
</dbReference>
<dbReference type="InterPro" id="IPR016790">
    <property type="entry name" value="Thiol_ester_hydratase_Rv0216"/>
</dbReference>
<evidence type="ECO:0000313" key="3">
    <source>
        <dbReference type="Proteomes" id="UP000051562"/>
    </source>
</evidence>
<dbReference type="PANTHER" id="PTHR43664">
    <property type="entry name" value="MONOAMINE OXIDASE-RELATED"/>
    <property type="match status" value="1"/>
</dbReference>
<dbReference type="Proteomes" id="UP000190130">
    <property type="component" value="Unassembled WGS sequence"/>
</dbReference>
<sequence length="353" mass="38065">MTGATAKTSSGRFFEDFHLGDMIVHATPRTVTAGDVALYTALYGPRFAVQSSDAFARAIGYPAAPVDDLLVFHIVFGKTVPDISLNAVANLGYADGRFLRPVFPGDTLATTSEVIGLKQTSAGDAGIVYVRSIGRNQHAEIVLSYARWVLVRKREPGTPAHAEQVPELAKAVLPEELGEGCPAIELSAYDDALAGSPFRWSDYAVGERIDHVDGMTVEESEHQLATRLYQNTARVHFDAHAAQGSRFGKRLIYGGHVISLARALSFNGLGNAFHIAAINGGRHVAPLFAGDTVYAWSEVLASAELPGRGDVGALRLRLVAAKNRPCADHPLKQGDQYDPSVILDFDYWALLPR</sequence>
<evidence type="ECO:0000313" key="1">
    <source>
        <dbReference type="EMBL" id="KQK29652.1"/>
    </source>
</evidence>
<dbReference type="Gene3D" id="3.10.129.10">
    <property type="entry name" value="Hotdog Thioesterase"/>
    <property type="match status" value="1"/>
</dbReference>
<evidence type="ECO:0000313" key="4">
    <source>
        <dbReference type="Proteomes" id="UP000190130"/>
    </source>
</evidence>
<dbReference type="EMBL" id="LMAR01000046">
    <property type="protein sequence ID" value="KQK29652.1"/>
    <property type="molecule type" value="Genomic_DNA"/>
</dbReference>
<dbReference type="Proteomes" id="UP000051562">
    <property type="component" value="Unassembled WGS sequence"/>
</dbReference>
<dbReference type="SUPFAM" id="SSF54637">
    <property type="entry name" value="Thioesterase/thiol ester dehydrase-isomerase"/>
    <property type="match status" value="2"/>
</dbReference>
<dbReference type="PANTHER" id="PTHR43664:SF1">
    <property type="entry name" value="BETA-METHYLMALYL-COA DEHYDRATASE"/>
    <property type="match status" value="1"/>
</dbReference>
<dbReference type="PIRSF" id="PIRSF021494">
    <property type="entry name" value="Rv0216_prd"/>
    <property type="match status" value="1"/>
</dbReference>
<dbReference type="GO" id="GO:0016829">
    <property type="term" value="F:lyase activity"/>
    <property type="evidence" value="ECO:0007669"/>
    <property type="project" value="InterPro"/>
</dbReference>
<dbReference type="InterPro" id="IPR048274">
    <property type="entry name" value="MC_hydratase"/>
</dbReference>
<gene>
    <name evidence="1" type="ORF">ARD30_16945</name>
    <name evidence="2" type="ORF">SAMN05660750_00770</name>
</gene>
<reference evidence="2 4" key="2">
    <citation type="submission" date="2017-02" db="EMBL/GenBank/DDBJ databases">
        <authorList>
            <person name="Peterson S.W."/>
        </authorList>
    </citation>
    <scope>NUCLEOTIDE SEQUENCE [LARGE SCALE GENOMIC DNA]</scope>
    <source>
        <strain evidence="2 4">DSM 9653</strain>
    </source>
</reference>
<dbReference type="RefSeq" id="WP_055729096.1">
    <property type="nucleotide sequence ID" value="NZ_FUYX01000002.1"/>
</dbReference>
<name>A0A0Q3KZD7_9HYPH</name>
<dbReference type="EMBL" id="FUYX01000002">
    <property type="protein sequence ID" value="SKB45578.1"/>
    <property type="molecule type" value="Genomic_DNA"/>
</dbReference>
<dbReference type="InterPro" id="IPR029069">
    <property type="entry name" value="HotDog_dom_sf"/>
</dbReference>
<dbReference type="InterPro" id="IPR052342">
    <property type="entry name" value="MCH/BMMD"/>
</dbReference>
<dbReference type="Pfam" id="PF19315">
    <property type="entry name" value="MC_hydratase"/>
    <property type="match status" value="1"/>
</dbReference>
<dbReference type="OrthoDB" id="9796589at2"/>
<accession>A0A0Q3KZD7</accession>
<organism evidence="1 3">
    <name type="scientific">Bosea thiooxidans</name>
    <dbReference type="NCBI Taxonomy" id="53254"/>
    <lineage>
        <taxon>Bacteria</taxon>
        <taxon>Pseudomonadati</taxon>
        <taxon>Pseudomonadota</taxon>
        <taxon>Alphaproteobacteria</taxon>
        <taxon>Hyphomicrobiales</taxon>
        <taxon>Boseaceae</taxon>
        <taxon>Bosea</taxon>
    </lineage>
</organism>
<protein>
    <submittedName>
        <fullName evidence="1 2">Dehydratase</fullName>
    </submittedName>
</protein>